<evidence type="ECO:0000256" key="2">
    <source>
        <dbReference type="SAM" id="Phobius"/>
    </source>
</evidence>
<sequence>MLFTIDCINIKQSKKVLLTNKAEFPILVRIIESNSYNVIPSFSLLKSKERKNFQILHKLNTKPDSLMRIEAIEFDETKLDTFSVPPFWNESIKGSLKTQSQQLALHISESSSFVSYDRPPAMNQTFQDQNQVYNNTNECQNKLQTQWLKQNSSIHYNQSDQFNSKQHINSQQSIQVIGSTKIAEENKFHQSYQQERKHSISSFESYGYISTTQTQQQILKMPKDLNNFLDQIDSSNSPFQIQTPSQQYSQTHSQINIPDNAQQDVSISETTSIQRCENRKLSFLQQSRLQFNEKPKLKVSQSFINHPRSTIQNQQILCKFKELENQLQKQITELQLSKEVLQQELKKLEFKVMFNSKNGDSYNQQHFFIWHILITSVLCLILGSCLKKFIPQF</sequence>
<reference evidence="3" key="1">
    <citation type="submission" date="2021-01" db="EMBL/GenBank/DDBJ databases">
        <authorList>
            <consortium name="Genoscope - CEA"/>
            <person name="William W."/>
        </authorList>
    </citation>
    <scope>NUCLEOTIDE SEQUENCE</scope>
</reference>
<keyword evidence="4" id="KW-1185">Reference proteome</keyword>
<feature type="coiled-coil region" evidence="1">
    <location>
        <begin position="313"/>
        <end position="351"/>
    </location>
</feature>
<evidence type="ECO:0000313" key="4">
    <source>
        <dbReference type="Proteomes" id="UP000683925"/>
    </source>
</evidence>
<dbReference type="OrthoDB" id="306271at2759"/>
<dbReference type="EMBL" id="CAJJDP010000005">
    <property type="protein sequence ID" value="CAD8135308.1"/>
    <property type="molecule type" value="Genomic_DNA"/>
</dbReference>
<dbReference type="OMA" id="FTIDCIN"/>
<evidence type="ECO:0008006" key="5">
    <source>
        <dbReference type="Google" id="ProtNLM"/>
    </source>
</evidence>
<dbReference type="Proteomes" id="UP000683925">
    <property type="component" value="Unassembled WGS sequence"/>
</dbReference>
<dbReference type="AlphaFoldDB" id="A0A8S1S4Z1"/>
<evidence type="ECO:0000313" key="3">
    <source>
        <dbReference type="EMBL" id="CAD8135308.1"/>
    </source>
</evidence>
<accession>A0A8S1S4Z1</accession>
<gene>
    <name evidence="3" type="ORF">POCTA_138.1.T0060322</name>
</gene>
<organism evidence="3 4">
    <name type="scientific">Paramecium octaurelia</name>
    <dbReference type="NCBI Taxonomy" id="43137"/>
    <lineage>
        <taxon>Eukaryota</taxon>
        <taxon>Sar</taxon>
        <taxon>Alveolata</taxon>
        <taxon>Ciliophora</taxon>
        <taxon>Intramacronucleata</taxon>
        <taxon>Oligohymenophorea</taxon>
        <taxon>Peniculida</taxon>
        <taxon>Parameciidae</taxon>
        <taxon>Paramecium</taxon>
    </lineage>
</organism>
<keyword evidence="2" id="KW-1133">Transmembrane helix</keyword>
<name>A0A8S1S4Z1_PAROT</name>
<keyword evidence="2" id="KW-0472">Membrane</keyword>
<proteinExistence type="predicted"/>
<comment type="caution">
    <text evidence="3">The sequence shown here is derived from an EMBL/GenBank/DDBJ whole genome shotgun (WGS) entry which is preliminary data.</text>
</comment>
<evidence type="ECO:0000256" key="1">
    <source>
        <dbReference type="SAM" id="Coils"/>
    </source>
</evidence>
<feature type="transmembrane region" description="Helical" evidence="2">
    <location>
        <begin position="367"/>
        <end position="386"/>
    </location>
</feature>
<keyword evidence="1" id="KW-0175">Coiled coil</keyword>
<keyword evidence="2" id="KW-0812">Transmembrane</keyword>
<protein>
    <recommendedName>
        <fullName evidence="5">MSP domain-containing protein</fullName>
    </recommendedName>
</protein>